<dbReference type="Gene3D" id="1.25.40.10">
    <property type="entry name" value="Tetratricopeptide repeat domain"/>
    <property type="match status" value="1"/>
</dbReference>
<proteinExistence type="predicted"/>
<accession>A0A366EII2</accession>
<dbReference type="Proteomes" id="UP000253529">
    <property type="component" value="Unassembled WGS sequence"/>
</dbReference>
<dbReference type="AlphaFoldDB" id="A0A366EII2"/>
<evidence type="ECO:0000313" key="2">
    <source>
        <dbReference type="EMBL" id="RBP02222.1"/>
    </source>
</evidence>
<dbReference type="Pfam" id="PF03704">
    <property type="entry name" value="BTAD"/>
    <property type="match status" value="1"/>
</dbReference>
<dbReference type="InterPro" id="IPR051677">
    <property type="entry name" value="AfsR-DnrI-RedD_regulator"/>
</dbReference>
<protein>
    <submittedName>
        <fullName evidence="2">DcmR-like sensory protein</fullName>
    </submittedName>
</protein>
<dbReference type="SUPFAM" id="SSF48452">
    <property type="entry name" value="TPR-like"/>
    <property type="match status" value="1"/>
</dbReference>
<feature type="domain" description="Bacterial transcriptional activator" evidence="1">
    <location>
        <begin position="361"/>
        <end position="513"/>
    </location>
</feature>
<dbReference type="OrthoDB" id="8175947at2"/>
<keyword evidence="3" id="KW-1185">Reference proteome</keyword>
<dbReference type="Pfam" id="PF14417">
    <property type="entry name" value="MEDS"/>
    <property type="match status" value="1"/>
</dbReference>
<dbReference type="RefSeq" id="WP_113893647.1">
    <property type="nucleotide sequence ID" value="NZ_QNRK01000054.1"/>
</dbReference>
<dbReference type="InterPro" id="IPR011990">
    <property type="entry name" value="TPR-like_helical_dom_sf"/>
</dbReference>
<organism evidence="2 3">
    <name type="scientific">Roseiarcus fermentans</name>
    <dbReference type="NCBI Taxonomy" id="1473586"/>
    <lineage>
        <taxon>Bacteria</taxon>
        <taxon>Pseudomonadati</taxon>
        <taxon>Pseudomonadota</taxon>
        <taxon>Alphaproteobacteria</taxon>
        <taxon>Hyphomicrobiales</taxon>
        <taxon>Roseiarcaceae</taxon>
        <taxon>Roseiarcus</taxon>
    </lineage>
</organism>
<dbReference type="SMART" id="SM01043">
    <property type="entry name" value="BTAD"/>
    <property type="match status" value="1"/>
</dbReference>
<dbReference type="InterPro" id="IPR005158">
    <property type="entry name" value="BTAD"/>
</dbReference>
<gene>
    <name evidence="2" type="ORF">DFR50_15428</name>
</gene>
<sequence length="514" mass="58129">MDKGFHAVVLYETSDELWNRLRLPLEAAERAGAVWRYFTDRRPIEGINGVCEQATDARVIDSASVAMYETPISVKTIITLILKLAEDAKAEGNSGLLAVIDMSWMLNTPSGIAHQGEFETAIEAATRRPPLSVICVYNLRLFPDSMILDALQTHRFIFTSAGLCRNPHFLRPDAFLSGDPAEKLGCWLENLGPKMAVNWWSPPAVSISDLKRSGHNASTTLLTTPGEHARRRASGGDQLAPYDFAPAPRHRWKIRCFGNLRIFREDGSQVRWNTVNGATAKTKTLFAYLLQRGRRGACFEEIADLLWPEAEHAGQSLNRLYHTVHCLRIALSPELTTSRASPYVLAQDHRYFLNLPDGAWIDVPVFEEFARRGDILLLQGNLEDSMAIHSAAEKIYTGSLFSDIPAQYVQSVDHDWCWSRRYWLEGIYVKMLTNMATLHRQRGNVERSLSYALRALDIDPCFEHAHREIMRGFHGSGRHDALKRQYQLCCGALKRYEDRTPSPDTRSLFQQLAS</sequence>
<reference evidence="2 3" key="1">
    <citation type="submission" date="2018-06" db="EMBL/GenBank/DDBJ databases">
        <title>Genomic Encyclopedia of Type Strains, Phase IV (KMG-IV): sequencing the most valuable type-strain genomes for metagenomic binning, comparative biology and taxonomic classification.</title>
        <authorList>
            <person name="Goeker M."/>
        </authorList>
    </citation>
    <scope>NUCLEOTIDE SEQUENCE [LARGE SCALE GENOMIC DNA]</scope>
    <source>
        <strain evidence="2 3">DSM 24875</strain>
    </source>
</reference>
<name>A0A366EII2_9HYPH</name>
<dbReference type="InterPro" id="IPR025847">
    <property type="entry name" value="MEDS_domain"/>
</dbReference>
<dbReference type="InterPro" id="IPR036388">
    <property type="entry name" value="WH-like_DNA-bd_sf"/>
</dbReference>
<dbReference type="PANTHER" id="PTHR35807">
    <property type="entry name" value="TRANSCRIPTIONAL REGULATOR REDD-RELATED"/>
    <property type="match status" value="1"/>
</dbReference>
<dbReference type="Gene3D" id="1.10.10.10">
    <property type="entry name" value="Winged helix-like DNA-binding domain superfamily/Winged helix DNA-binding domain"/>
    <property type="match status" value="1"/>
</dbReference>
<evidence type="ECO:0000313" key="3">
    <source>
        <dbReference type="Proteomes" id="UP000253529"/>
    </source>
</evidence>
<dbReference type="EMBL" id="QNRK01000054">
    <property type="protein sequence ID" value="RBP02222.1"/>
    <property type="molecule type" value="Genomic_DNA"/>
</dbReference>
<evidence type="ECO:0000259" key="1">
    <source>
        <dbReference type="SMART" id="SM01043"/>
    </source>
</evidence>
<comment type="caution">
    <text evidence="2">The sequence shown here is derived from an EMBL/GenBank/DDBJ whole genome shotgun (WGS) entry which is preliminary data.</text>
</comment>